<keyword evidence="3" id="KW-0143">Chaperone</keyword>
<dbReference type="SUPFAM" id="SSF109910">
    <property type="entry name" value="YgfY-like"/>
    <property type="match status" value="1"/>
</dbReference>
<dbReference type="Proteomes" id="UP000307874">
    <property type="component" value="Unassembled WGS sequence"/>
</dbReference>
<dbReference type="EMBL" id="VCLB01000007">
    <property type="protein sequence ID" value="TNB47225.1"/>
    <property type="molecule type" value="Genomic_DNA"/>
</dbReference>
<evidence type="ECO:0000256" key="2">
    <source>
        <dbReference type="ARBA" id="ARBA00019418"/>
    </source>
</evidence>
<dbReference type="AlphaFoldDB" id="A0A5C4JP48"/>
<reference evidence="4 5" key="1">
    <citation type="submission" date="2019-05" db="EMBL/GenBank/DDBJ databases">
        <authorList>
            <person name="Lee S.D."/>
        </authorList>
    </citation>
    <scope>NUCLEOTIDE SEQUENCE [LARGE SCALE GENOMIC DNA]</scope>
    <source>
        <strain evidence="4 5">GH2-6</strain>
    </source>
</reference>
<protein>
    <recommendedName>
        <fullName evidence="2">FAD assembly factor SdhE</fullName>
    </recommendedName>
</protein>
<comment type="similarity">
    <text evidence="1">Belongs to the SdhE FAD assembly factor family.</text>
</comment>
<evidence type="ECO:0000256" key="3">
    <source>
        <dbReference type="ARBA" id="ARBA00023186"/>
    </source>
</evidence>
<comment type="caution">
    <text evidence="4">The sequence shown here is derived from an EMBL/GenBank/DDBJ whole genome shotgun (WGS) entry which is preliminary data.</text>
</comment>
<keyword evidence="5" id="KW-1185">Reference proteome</keyword>
<dbReference type="OrthoDB" id="9807264at2"/>
<proteinExistence type="inferred from homology"/>
<organism evidence="4 5">
    <name type="scientific">Martelella lutilitoris</name>
    <dbReference type="NCBI Taxonomy" id="2583532"/>
    <lineage>
        <taxon>Bacteria</taxon>
        <taxon>Pseudomonadati</taxon>
        <taxon>Pseudomonadota</taxon>
        <taxon>Alphaproteobacteria</taxon>
        <taxon>Hyphomicrobiales</taxon>
        <taxon>Aurantimonadaceae</taxon>
        <taxon>Martelella</taxon>
    </lineage>
</organism>
<reference evidence="4 5" key="2">
    <citation type="submission" date="2019-06" db="EMBL/GenBank/DDBJ databases">
        <title>Martelella lutilitoris sp. nov., isolated from a tidal mudflat.</title>
        <authorList>
            <person name="Kim Y.-J."/>
        </authorList>
    </citation>
    <scope>NUCLEOTIDE SEQUENCE [LARGE SCALE GENOMIC DNA]</scope>
    <source>
        <strain evidence="4 5">GH2-6</strain>
    </source>
</reference>
<evidence type="ECO:0000313" key="5">
    <source>
        <dbReference type="Proteomes" id="UP000307874"/>
    </source>
</evidence>
<dbReference type="RefSeq" id="WP_138749056.1">
    <property type="nucleotide sequence ID" value="NZ_VCLB01000007.1"/>
</dbReference>
<dbReference type="GO" id="GO:0006099">
    <property type="term" value="P:tricarboxylic acid cycle"/>
    <property type="evidence" value="ECO:0007669"/>
    <property type="project" value="TreeGrafter"/>
</dbReference>
<sequence>MTGLKRSSADLDPRRRRILFRCWHRGIREMDLVLGQFAEENLADMDDETLDALETIMAEEDNDLIKWINGAEPVPDHLRMPLFERICAYRPDFDPVEKDI</sequence>
<dbReference type="PANTHER" id="PTHR12469">
    <property type="entry name" value="PROTEIN EMI5 HOMOLOG, MITOCHONDRIAL"/>
    <property type="match status" value="1"/>
</dbReference>
<name>A0A5C4JP48_9HYPH</name>
<accession>A0A5C4JP48</accession>
<dbReference type="Gene3D" id="1.10.150.250">
    <property type="entry name" value="Flavinator of succinate dehydrogenase"/>
    <property type="match status" value="1"/>
</dbReference>
<gene>
    <name evidence="4" type="ORF">FF124_13710</name>
</gene>
<dbReference type="InterPro" id="IPR036714">
    <property type="entry name" value="SDH_sf"/>
</dbReference>
<evidence type="ECO:0000313" key="4">
    <source>
        <dbReference type="EMBL" id="TNB47225.1"/>
    </source>
</evidence>
<dbReference type="Pfam" id="PF03937">
    <property type="entry name" value="Sdh5"/>
    <property type="match status" value="1"/>
</dbReference>
<evidence type="ECO:0000256" key="1">
    <source>
        <dbReference type="ARBA" id="ARBA00008571"/>
    </source>
</evidence>
<dbReference type="InterPro" id="IPR005631">
    <property type="entry name" value="SDH"/>
</dbReference>
<dbReference type="PANTHER" id="PTHR12469:SF2">
    <property type="entry name" value="SUCCINATE DEHYDROGENASE ASSEMBLY FACTOR 2, MITOCHONDRIAL"/>
    <property type="match status" value="1"/>
</dbReference>